<dbReference type="Pfam" id="PF04397">
    <property type="entry name" value="LytTR"/>
    <property type="match status" value="1"/>
</dbReference>
<dbReference type="GO" id="GO:0000156">
    <property type="term" value="F:phosphorelay response regulator activity"/>
    <property type="evidence" value="ECO:0007669"/>
    <property type="project" value="InterPro"/>
</dbReference>
<dbReference type="PANTHER" id="PTHR37299">
    <property type="entry name" value="TRANSCRIPTIONAL REGULATOR-RELATED"/>
    <property type="match status" value="1"/>
</dbReference>
<evidence type="ECO:0000259" key="4">
    <source>
        <dbReference type="PROSITE" id="PS50110"/>
    </source>
</evidence>
<reference evidence="6 7" key="1">
    <citation type="submission" date="2020-08" db="EMBL/GenBank/DDBJ databases">
        <authorList>
            <person name="Liu C."/>
            <person name="Sun Q."/>
        </authorList>
    </citation>
    <scope>NUCLEOTIDE SEQUENCE [LARGE SCALE GENOMIC DNA]</scope>
    <source>
        <strain evidence="6 7">NSJ-38</strain>
    </source>
</reference>
<dbReference type="InterPro" id="IPR046947">
    <property type="entry name" value="LytR-like"/>
</dbReference>
<evidence type="ECO:0000313" key="7">
    <source>
        <dbReference type="Proteomes" id="UP000515823"/>
    </source>
</evidence>
<proteinExistence type="predicted"/>
<feature type="domain" description="Response regulatory" evidence="4">
    <location>
        <begin position="3"/>
        <end position="123"/>
    </location>
</feature>
<dbReference type="PROSITE" id="PS50930">
    <property type="entry name" value="HTH_LYTTR"/>
    <property type="match status" value="1"/>
</dbReference>
<dbReference type="SMART" id="SM00850">
    <property type="entry name" value="LytTR"/>
    <property type="match status" value="1"/>
</dbReference>
<dbReference type="SMART" id="SM00448">
    <property type="entry name" value="REC"/>
    <property type="match status" value="1"/>
</dbReference>
<dbReference type="Gene3D" id="3.40.50.2300">
    <property type="match status" value="1"/>
</dbReference>
<evidence type="ECO:0000313" key="6">
    <source>
        <dbReference type="EMBL" id="QNM04464.1"/>
    </source>
</evidence>
<evidence type="ECO:0000256" key="1">
    <source>
        <dbReference type="ARBA" id="ARBA00018672"/>
    </source>
</evidence>
<dbReference type="Gene3D" id="2.40.50.1020">
    <property type="entry name" value="LytTr DNA-binding domain"/>
    <property type="match status" value="1"/>
</dbReference>
<feature type="domain" description="HTH LytTR-type" evidence="5">
    <location>
        <begin position="134"/>
        <end position="238"/>
    </location>
</feature>
<dbReference type="AlphaFoldDB" id="A0A7G9G0Y2"/>
<dbReference type="Proteomes" id="UP000515823">
    <property type="component" value="Chromosome"/>
</dbReference>
<dbReference type="InterPro" id="IPR011006">
    <property type="entry name" value="CheY-like_superfamily"/>
</dbReference>
<evidence type="ECO:0000259" key="5">
    <source>
        <dbReference type="PROSITE" id="PS50930"/>
    </source>
</evidence>
<dbReference type="EMBL" id="CP060634">
    <property type="protein sequence ID" value="QNM04464.1"/>
    <property type="molecule type" value="Genomic_DNA"/>
</dbReference>
<dbReference type="PANTHER" id="PTHR37299:SF1">
    <property type="entry name" value="STAGE 0 SPORULATION PROTEIN A HOMOLOG"/>
    <property type="match status" value="1"/>
</dbReference>
<accession>A0A7G9G0Y2</accession>
<evidence type="ECO:0000256" key="3">
    <source>
        <dbReference type="PROSITE-ProRule" id="PRU00169"/>
    </source>
</evidence>
<keyword evidence="7" id="KW-1185">Reference proteome</keyword>
<dbReference type="KEGG" id="qdo:H9Q78_08165"/>
<sequence>MLKVVICDDNIKDLMSTEKMLIRFQEFYQQEQWEWEKFTDSNMLYNKVGSGDLADIYILDMLMPVKNGIEIGRRIRDMGRDRVIIYTTTSDDFALDAYGVQAARYLLKPIKEENFYEAMEYAFAAVDTKDEPLFPLKTQEGILSLPHSKIVYVENKDRTLHIHLADGRVMKSLFIRTSFGDEIGNLSENPSFLQVHKSFVVNLRYAEKLKQTGLEMRNEDTVPVSKKRYAAVKRKYLSYMADRYR</sequence>
<dbReference type="InterPro" id="IPR007492">
    <property type="entry name" value="LytTR_DNA-bd_dom"/>
</dbReference>
<keyword evidence="3" id="KW-0597">Phosphoprotein</keyword>
<comment type="function">
    <text evidence="2">May play the central regulatory role in sporulation. It may be an element of the effector pathway responsible for the activation of sporulation genes in response to nutritional stress. Spo0A may act in concert with spo0H (a sigma factor) to control the expression of some genes that are critical to the sporulation process.</text>
</comment>
<dbReference type="SUPFAM" id="SSF52172">
    <property type="entry name" value="CheY-like"/>
    <property type="match status" value="1"/>
</dbReference>
<dbReference type="PROSITE" id="PS50110">
    <property type="entry name" value="RESPONSE_REGULATORY"/>
    <property type="match status" value="1"/>
</dbReference>
<dbReference type="Pfam" id="PF00072">
    <property type="entry name" value="Response_reg"/>
    <property type="match status" value="1"/>
</dbReference>
<dbReference type="InterPro" id="IPR001789">
    <property type="entry name" value="Sig_transdc_resp-reg_receiver"/>
</dbReference>
<protein>
    <recommendedName>
        <fullName evidence="1">Stage 0 sporulation protein A homolog</fullName>
    </recommendedName>
</protein>
<feature type="modified residue" description="4-aspartylphosphate" evidence="3">
    <location>
        <position position="60"/>
    </location>
</feature>
<name>A0A7G9G0Y2_9FIRM</name>
<dbReference type="GO" id="GO:0003677">
    <property type="term" value="F:DNA binding"/>
    <property type="evidence" value="ECO:0007669"/>
    <property type="project" value="InterPro"/>
</dbReference>
<gene>
    <name evidence="6" type="ORF">H9Q78_08165</name>
</gene>
<organism evidence="6 7">
    <name type="scientific">Qiania dongpingensis</name>
    <dbReference type="NCBI Taxonomy" id="2763669"/>
    <lineage>
        <taxon>Bacteria</taxon>
        <taxon>Bacillati</taxon>
        <taxon>Bacillota</taxon>
        <taxon>Clostridia</taxon>
        <taxon>Lachnospirales</taxon>
        <taxon>Lachnospiraceae</taxon>
        <taxon>Qiania</taxon>
    </lineage>
</organism>
<dbReference type="RefSeq" id="WP_249300860.1">
    <property type="nucleotide sequence ID" value="NZ_CP060634.1"/>
</dbReference>
<evidence type="ECO:0000256" key="2">
    <source>
        <dbReference type="ARBA" id="ARBA00024867"/>
    </source>
</evidence>